<accession>A0A4C1XZQ0</accession>
<dbReference type="EMBL" id="BGZK01000999">
    <property type="protein sequence ID" value="GBP68042.1"/>
    <property type="molecule type" value="Genomic_DNA"/>
</dbReference>
<gene>
    <name evidence="2" type="ORF">EVAR_104002_1</name>
</gene>
<keyword evidence="3" id="KW-1185">Reference proteome</keyword>
<dbReference type="Proteomes" id="UP000299102">
    <property type="component" value="Unassembled WGS sequence"/>
</dbReference>
<feature type="region of interest" description="Disordered" evidence="1">
    <location>
        <begin position="118"/>
        <end position="137"/>
    </location>
</feature>
<evidence type="ECO:0000313" key="2">
    <source>
        <dbReference type="EMBL" id="GBP68042.1"/>
    </source>
</evidence>
<feature type="compositionally biased region" description="Pro residues" evidence="1">
    <location>
        <begin position="124"/>
        <end position="137"/>
    </location>
</feature>
<comment type="caution">
    <text evidence="2">The sequence shown here is derived from an EMBL/GenBank/DDBJ whole genome shotgun (WGS) entry which is preliminary data.</text>
</comment>
<evidence type="ECO:0000313" key="3">
    <source>
        <dbReference type="Proteomes" id="UP000299102"/>
    </source>
</evidence>
<reference evidence="2 3" key="1">
    <citation type="journal article" date="2019" name="Commun. Biol.">
        <title>The bagworm genome reveals a unique fibroin gene that provides high tensile strength.</title>
        <authorList>
            <person name="Kono N."/>
            <person name="Nakamura H."/>
            <person name="Ohtoshi R."/>
            <person name="Tomita M."/>
            <person name="Numata K."/>
            <person name="Arakawa K."/>
        </authorList>
    </citation>
    <scope>NUCLEOTIDE SEQUENCE [LARGE SCALE GENOMIC DNA]</scope>
</reference>
<proteinExistence type="predicted"/>
<name>A0A4C1XZQ0_EUMVA</name>
<feature type="region of interest" description="Disordered" evidence="1">
    <location>
        <begin position="83"/>
        <end position="106"/>
    </location>
</feature>
<sequence>MNGSAAPPARAPRPAPRRPDAPRDSIFQFVRVKDERCTQCEKWNIRYWTAITLRDGTEVRRGGCGECAIRSFIFDRRSFPMKPARTHRAVPTIRQSVGAGAARDRSLERRSIVTCGFNLTSTEPAPPAPRRAPPALN</sequence>
<dbReference type="AlphaFoldDB" id="A0A4C1XZQ0"/>
<evidence type="ECO:0000256" key="1">
    <source>
        <dbReference type="SAM" id="MobiDB-lite"/>
    </source>
</evidence>
<organism evidence="2 3">
    <name type="scientific">Eumeta variegata</name>
    <name type="common">Bagworm moth</name>
    <name type="synonym">Eumeta japonica</name>
    <dbReference type="NCBI Taxonomy" id="151549"/>
    <lineage>
        <taxon>Eukaryota</taxon>
        <taxon>Metazoa</taxon>
        <taxon>Ecdysozoa</taxon>
        <taxon>Arthropoda</taxon>
        <taxon>Hexapoda</taxon>
        <taxon>Insecta</taxon>
        <taxon>Pterygota</taxon>
        <taxon>Neoptera</taxon>
        <taxon>Endopterygota</taxon>
        <taxon>Lepidoptera</taxon>
        <taxon>Glossata</taxon>
        <taxon>Ditrysia</taxon>
        <taxon>Tineoidea</taxon>
        <taxon>Psychidae</taxon>
        <taxon>Oiketicinae</taxon>
        <taxon>Eumeta</taxon>
    </lineage>
</organism>
<protein>
    <submittedName>
        <fullName evidence="2">Uncharacterized protein</fullName>
    </submittedName>
</protein>
<feature type="region of interest" description="Disordered" evidence="1">
    <location>
        <begin position="1"/>
        <end position="23"/>
    </location>
</feature>